<dbReference type="Proteomes" id="UP000708208">
    <property type="component" value="Unassembled WGS sequence"/>
</dbReference>
<dbReference type="PROSITE" id="PS50191">
    <property type="entry name" value="CRAL_TRIO"/>
    <property type="match status" value="1"/>
</dbReference>
<accession>A0A8J2KTB8</accession>
<evidence type="ECO:0000259" key="1">
    <source>
        <dbReference type="PROSITE" id="PS50191"/>
    </source>
</evidence>
<name>A0A8J2KTB8_9HEXA</name>
<evidence type="ECO:0000313" key="3">
    <source>
        <dbReference type="Proteomes" id="UP000708208"/>
    </source>
</evidence>
<protein>
    <recommendedName>
        <fullName evidence="1">CRAL-TRIO domain-containing protein</fullName>
    </recommendedName>
</protein>
<dbReference type="EMBL" id="CAJVCH010527698">
    <property type="protein sequence ID" value="CAG7822864.1"/>
    <property type="molecule type" value="Genomic_DNA"/>
</dbReference>
<comment type="caution">
    <text evidence="2">The sequence shown here is derived from an EMBL/GenBank/DDBJ whole genome shotgun (WGS) entry which is preliminary data.</text>
</comment>
<dbReference type="PANTHER" id="PTHR23324:SF83">
    <property type="entry name" value="SEC14-LIKE PROTEIN 2"/>
    <property type="match status" value="1"/>
</dbReference>
<dbReference type="PANTHER" id="PTHR23324">
    <property type="entry name" value="SEC14 RELATED PROTEIN"/>
    <property type="match status" value="1"/>
</dbReference>
<dbReference type="Pfam" id="PF00650">
    <property type="entry name" value="CRAL_TRIO"/>
    <property type="match status" value="1"/>
</dbReference>
<gene>
    <name evidence="2" type="ORF">AFUS01_LOCUS33111</name>
</gene>
<evidence type="ECO:0000313" key="2">
    <source>
        <dbReference type="EMBL" id="CAG7822864.1"/>
    </source>
</evidence>
<dbReference type="GO" id="GO:0005737">
    <property type="term" value="C:cytoplasm"/>
    <property type="evidence" value="ECO:0007669"/>
    <property type="project" value="TreeGrafter"/>
</dbReference>
<dbReference type="OrthoDB" id="6682367at2759"/>
<dbReference type="AlphaFoldDB" id="A0A8J2KTB8"/>
<keyword evidence="3" id="KW-1185">Reference proteome</keyword>
<organism evidence="2 3">
    <name type="scientific">Allacma fusca</name>
    <dbReference type="NCBI Taxonomy" id="39272"/>
    <lineage>
        <taxon>Eukaryota</taxon>
        <taxon>Metazoa</taxon>
        <taxon>Ecdysozoa</taxon>
        <taxon>Arthropoda</taxon>
        <taxon>Hexapoda</taxon>
        <taxon>Collembola</taxon>
        <taxon>Symphypleona</taxon>
        <taxon>Sminthuridae</taxon>
        <taxon>Allacma</taxon>
    </lineage>
</organism>
<dbReference type="CDD" id="cd00170">
    <property type="entry name" value="SEC14"/>
    <property type="match status" value="1"/>
</dbReference>
<feature type="domain" description="CRAL-TRIO" evidence="1">
    <location>
        <begin position="76"/>
        <end position="261"/>
    </location>
</feature>
<dbReference type="InterPro" id="IPR001251">
    <property type="entry name" value="CRAL-TRIO_dom"/>
</dbReference>
<proteinExistence type="predicted"/>
<sequence>MMMDNSTPTREETAIEQLRSSISDIITENDTFNDDYYLLAWLKARNMKPSKTEGMIRNSLAWRKKISLNSDMTEGMMEELRKDFPIITDTTSSSDGLPIGFAHVGKVDNQKIYSKYGWATIAHYVMKVFLQFEEAMIDHNHKKNLHTQKITQDCSPGIIVIFDIDGFPLTPSPFVDSLRIVSTLLPAITSYFPFMIEHVFMINVTKIFATILKFIKPMIPSRGNTFNVYTSGEDGWKKNLKELINSEELPGFLQDLQLLKE</sequence>
<reference evidence="2" key="1">
    <citation type="submission" date="2021-06" db="EMBL/GenBank/DDBJ databases">
        <authorList>
            <person name="Hodson N. C."/>
            <person name="Mongue J. A."/>
            <person name="Jaron S. K."/>
        </authorList>
    </citation>
    <scope>NUCLEOTIDE SEQUENCE</scope>
</reference>
<dbReference type="InterPro" id="IPR051064">
    <property type="entry name" value="SEC14/CRAL-TRIO_domain"/>
</dbReference>